<dbReference type="SUPFAM" id="SSF49464">
    <property type="entry name" value="Carboxypeptidase regulatory domain-like"/>
    <property type="match status" value="1"/>
</dbReference>
<keyword evidence="2" id="KW-0472">Membrane</keyword>
<dbReference type="InterPro" id="IPR008969">
    <property type="entry name" value="CarboxyPept-like_regulatory"/>
</dbReference>
<evidence type="ECO:0000256" key="1">
    <source>
        <dbReference type="ARBA" id="ARBA00004442"/>
    </source>
</evidence>
<dbReference type="Gene3D" id="2.40.170.20">
    <property type="entry name" value="TonB-dependent receptor, beta-barrel domain"/>
    <property type="match status" value="1"/>
</dbReference>
<keyword evidence="5" id="KW-1185">Reference proteome</keyword>
<evidence type="ECO:0000313" key="4">
    <source>
        <dbReference type="EMBL" id="MBO0930470.1"/>
    </source>
</evidence>
<dbReference type="SUPFAM" id="SSF56935">
    <property type="entry name" value="Porins"/>
    <property type="match status" value="1"/>
</dbReference>
<keyword evidence="3" id="KW-0998">Cell outer membrane</keyword>
<evidence type="ECO:0000256" key="2">
    <source>
        <dbReference type="ARBA" id="ARBA00023136"/>
    </source>
</evidence>
<evidence type="ECO:0000313" key="5">
    <source>
        <dbReference type="Proteomes" id="UP000664795"/>
    </source>
</evidence>
<dbReference type="Proteomes" id="UP000664795">
    <property type="component" value="Unassembled WGS sequence"/>
</dbReference>
<dbReference type="InterPro" id="IPR036942">
    <property type="entry name" value="Beta-barrel_TonB_sf"/>
</dbReference>
<dbReference type="Gene3D" id="2.170.130.10">
    <property type="entry name" value="TonB-dependent receptor, plug domain"/>
    <property type="match status" value="1"/>
</dbReference>
<keyword evidence="4" id="KW-0675">Receptor</keyword>
<dbReference type="Pfam" id="PF13620">
    <property type="entry name" value="CarboxypepD_reg"/>
    <property type="match status" value="1"/>
</dbReference>
<protein>
    <submittedName>
        <fullName evidence="4">TonB-dependent receptor</fullName>
    </submittedName>
</protein>
<dbReference type="Gene3D" id="2.60.40.1120">
    <property type="entry name" value="Carboxypeptidase-like, regulatory domain"/>
    <property type="match status" value="1"/>
</dbReference>
<name>A0A939G3L3_9BACT</name>
<comment type="caution">
    <text evidence="4">The sequence shown here is derived from an EMBL/GenBank/DDBJ whole genome shotgun (WGS) entry which is preliminary data.</text>
</comment>
<reference evidence="4 5" key="1">
    <citation type="submission" date="2021-03" db="EMBL/GenBank/DDBJ databases">
        <title>Fibrella sp. HMF5036 genome sequencing and assembly.</title>
        <authorList>
            <person name="Kang H."/>
            <person name="Kim H."/>
            <person name="Bae S."/>
            <person name="Joh K."/>
        </authorList>
    </citation>
    <scope>NUCLEOTIDE SEQUENCE [LARGE SCALE GENOMIC DNA]</scope>
    <source>
        <strain evidence="4 5">HMF5036</strain>
    </source>
</reference>
<dbReference type="AlphaFoldDB" id="A0A939G3L3"/>
<dbReference type="InterPro" id="IPR037066">
    <property type="entry name" value="Plug_dom_sf"/>
</dbReference>
<accession>A0A939G3L3</accession>
<proteinExistence type="predicted"/>
<organism evidence="4 5">
    <name type="scientific">Fibrella aquatilis</name>
    <dbReference type="NCBI Taxonomy" id="2817059"/>
    <lineage>
        <taxon>Bacteria</taxon>
        <taxon>Pseudomonadati</taxon>
        <taxon>Bacteroidota</taxon>
        <taxon>Cytophagia</taxon>
        <taxon>Cytophagales</taxon>
        <taxon>Spirosomataceae</taxon>
        <taxon>Fibrella</taxon>
    </lineage>
</organism>
<gene>
    <name evidence="4" type="ORF">J2I48_05665</name>
</gene>
<dbReference type="GO" id="GO:0009279">
    <property type="term" value="C:cell outer membrane"/>
    <property type="evidence" value="ECO:0007669"/>
    <property type="project" value="UniProtKB-SubCell"/>
</dbReference>
<comment type="subcellular location">
    <subcellularLocation>
        <location evidence="1">Cell outer membrane</location>
    </subcellularLocation>
</comment>
<dbReference type="RefSeq" id="WP_207334432.1">
    <property type="nucleotide sequence ID" value="NZ_JAFMYU010000003.1"/>
</dbReference>
<evidence type="ECO:0000256" key="3">
    <source>
        <dbReference type="ARBA" id="ARBA00023237"/>
    </source>
</evidence>
<dbReference type="EMBL" id="JAFMYU010000003">
    <property type="protein sequence ID" value="MBO0930470.1"/>
    <property type="molecule type" value="Genomic_DNA"/>
</dbReference>
<sequence length="810" mass="88468">MIHRLPFVFACFYLLAGHYQLVAQPKPLGQVVRGRVYDASTDRPLGGASVALGAPSLLVAYTDSSGVFRLPDVPVGRYTLTVRYLGYDPQTTAEVLVESGREQVLDVGLRAGARTLPETVVKGQRPDANLTSAQTITPEQILRYPATYLDPARLATAYAGVVNTNDQANNIAIRGNTPNALIWRLEGVEIVNPNHLGNAGTLGDRPTASGGGVNILSAQLLGTTRFLTGAFGPAYGNTVGGVMDMNLRSGNDERHERIVQAGLIGLDIAAEGPMGVPGSGRSYLVNYRYSFTGLLGLLGVTFGGEAIRFQDLSVSLTLPTHGRGLLKIFGVTGNSGNVFTALPKSDQVSAKDLYNIRFRSQMGAGGLTYVRPLGARVTWRSALVVSGNQSSRYQEFAQLPVGFPPNGIATQVDQSTNVRATLTSSLGVRLSGKTTLQAGAYLTRVQQNLTAQRLPADTGAILPPDVVDGTVTGWLVEPYANLQWQPSPAWFIQAGLHYTTFSYNARSQLLEPRLSARYDVRPGRTISLAYGLHSQLQQPGVYLAQLPPTSASIIDNTGLGLTKAHHLVLGYTHQLTPSAYLKAEAYYQYLFDVPVALVNNSVTGAFSALNLSETTEFVERPLRLVNGGSGRNMGLEITFQQYLTKQLYWLLTGSLYNAEYRTLDGTWRESRFNGRYATNATVGREWTTAATPATTGKARKRIQTWGLNARLTYAGGFLDRTIDVTASQGQTSTYYVGYAYTNRLAAYARADLRIYWRKSNPHYSRMLALDLQNVTDTHNQAYSYYDAFQRKIVPQYQLGIIPVLSYRWEF</sequence>